<dbReference type="OrthoDB" id="9806902at2"/>
<dbReference type="PRINTS" id="PR00111">
    <property type="entry name" value="ABHYDROLASE"/>
</dbReference>
<sequence>MTNDVQSQPSALEFTGHAGKLAGRRWPSVNPTWIALLCHGYGEHSGRYDAVAERLAADGAAVYALDHAGHGRSDGERVLITDFEDVVDDFARLEWTARAEHPGLPVVLIGHSMGGMIAARYAQRHPDELAAVVLSGPVLGSWAAVDALLGVAEIPDDPIDPQTLSRDPAVGEAYVNDELVWHGPFKRPTVRALATCLETINRSQPISVPALHLHGEDDQLVPAGPSVEAWARLGGRRSEEKLYPGARHEIFNETNKNEVLDDLLSFVRREVAPQG</sequence>
<organism evidence="2 3">
    <name type="scientific">Naumannella halotolerans</name>
    <dbReference type="NCBI Taxonomy" id="993414"/>
    <lineage>
        <taxon>Bacteria</taxon>
        <taxon>Bacillati</taxon>
        <taxon>Actinomycetota</taxon>
        <taxon>Actinomycetes</taxon>
        <taxon>Propionibacteriales</taxon>
        <taxon>Propionibacteriaceae</taxon>
        <taxon>Naumannella</taxon>
    </lineage>
</organism>
<dbReference type="InterPro" id="IPR022742">
    <property type="entry name" value="Hydrolase_4"/>
</dbReference>
<dbReference type="SUPFAM" id="SSF53474">
    <property type="entry name" value="alpha/beta-Hydrolases"/>
    <property type="match status" value="1"/>
</dbReference>
<gene>
    <name evidence="2" type="ORF">CLV29_2617</name>
</gene>
<dbReference type="Pfam" id="PF12146">
    <property type="entry name" value="Hydrolase_4"/>
    <property type="match status" value="1"/>
</dbReference>
<dbReference type="GO" id="GO:0016787">
    <property type="term" value="F:hydrolase activity"/>
    <property type="evidence" value="ECO:0007669"/>
    <property type="project" value="UniProtKB-KW"/>
</dbReference>
<dbReference type="RefSeq" id="WP_133755506.1">
    <property type="nucleotide sequence ID" value="NZ_SOAW01000002.1"/>
</dbReference>
<dbReference type="AlphaFoldDB" id="A0A4R7J4F3"/>
<comment type="caution">
    <text evidence="2">The sequence shown here is derived from an EMBL/GenBank/DDBJ whole genome shotgun (WGS) entry which is preliminary data.</text>
</comment>
<dbReference type="PANTHER" id="PTHR11614">
    <property type="entry name" value="PHOSPHOLIPASE-RELATED"/>
    <property type="match status" value="1"/>
</dbReference>
<evidence type="ECO:0000313" key="3">
    <source>
        <dbReference type="Proteomes" id="UP000295371"/>
    </source>
</evidence>
<proteinExistence type="predicted"/>
<evidence type="ECO:0000313" key="2">
    <source>
        <dbReference type="EMBL" id="TDT31203.1"/>
    </source>
</evidence>
<dbReference type="InterPro" id="IPR051044">
    <property type="entry name" value="MAG_DAG_Lipase"/>
</dbReference>
<dbReference type="InterPro" id="IPR029058">
    <property type="entry name" value="AB_hydrolase_fold"/>
</dbReference>
<evidence type="ECO:0000259" key="1">
    <source>
        <dbReference type="Pfam" id="PF12146"/>
    </source>
</evidence>
<dbReference type="Proteomes" id="UP000295371">
    <property type="component" value="Unassembled WGS sequence"/>
</dbReference>
<dbReference type="Gene3D" id="3.40.50.1820">
    <property type="entry name" value="alpha/beta hydrolase"/>
    <property type="match status" value="1"/>
</dbReference>
<accession>A0A4R7J4F3</accession>
<name>A0A4R7J4F3_9ACTN</name>
<protein>
    <submittedName>
        <fullName evidence="2">Alpha-beta hydrolase superfamily lysophospholipase</fullName>
    </submittedName>
</protein>
<feature type="domain" description="Serine aminopeptidase S33" evidence="1">
    <location>
        <begin position="31"/>
        <end position="255"/>
    </location>
</feature>
<dbReference type="EMBL" id="SOAW01000002">
    <property type="protein sequence ID" value="TDT31203.1"/>
    <property type="molecule type" value="Genomic_DNA"/>
</dbReference>
<keyword evidence="3" id="KW-1185">Reference proteome</keyword>
<reference evidence="2 3" key="1">
    <citation type="submission" date="2019-03" db="EMBL/GenBank/DDBJ databases">
        <title>Genomic Encyclopedia of Archaeal and Bacterial Type Strains, Phase II (KMG-II): from individual species to whole genera.</title>
        <authorList>
            <person name="Goeker M."/>
        </authorList>
    </citation>
    <scope>NUCLEOTIDE SEQUENCE [LARGE SCALE GENOMIC DNA]</scope>
    <source>
        <strain evidence="2 3">DSM 24323</strain>
    </source>
</reference>
<keyword evidence="2" id="KW-0378">Hydrolase</keyword>
<dbReference type="InterPro" id="IPR000073">
    <property type="entry name" value="AB_hydrolase_1"/>
</dbReference>